<dbReference type="EMBL" id="ANMG01000049">
    <property type="protein sequence ID" value="EMD25290.1"/>
    <property type="molecule type" value="Genomic_DNA"/>
</dbReference>
<reference evidence="2 4" key="2">
    <citation type="submission" date="2017-02" db="EMBL/GenBank/DDBJ databases">
        <title>Amycolatopsis azurea DSM 43854 draft genome.</title>
        <authorList>
            <person name="Mayilraj S."/>
        </authorList>
    </citation>
    <scope>NUCLEOTIDE SEQUENCE [LARGE SCALE GENOMIC DNA]</scope>
    <source>
        <strain evidence="2 4">DSM 43854</strain>
    </source>
</reference>
<accession>M2Q023</accession>
<gene>
    <name evidence="2" type="ORF">B0293_33065</name>
    <name evidence="1" type="ORF">C791_4899</name>
</gene>
<evidence type="ECO:0000313" key="4">
    <source>
        <dbReference type="Proteomes" id="UP000188551"/>
    </source>
</evidence>
<sequence>MNRQYQYFAIVTKAFPHVEEPALMSRRWVDEHGVVRQESFTDKLVWEPEDVLSRIESGESAAKAHPVTEEAGLRFEAIRHARVHMFDPADGRYEYFKLIELGKTVLAIRTWISPQGYDLEETHTASGWLSSHVRSKLERDSMGGDLIPITKEEAESL</sequence>
<name>M2Q023_9PSEU</name>
<evidence type="ECO:0000313" key="3">
    <source>
        <dbReference type="Proteomes" id="UP000014137"/>
    </source>
</evidence>
<dbReference type="PATRIC" id="fig|1238180.3.peg.4942"/>
<dbReference type="AlphaFoldDB" id="M2Q023"/>
<comment type="caution">
    <text evidence="1">The sequence shown here is derived from an EMBL/GenBank/DDBJ whole genome shotgun (WGS) entry which is preliminary data.</text>
</comment>
<evidence type="ECO:0000313" key="1">
    <source>
        <dbReference type="EMBL" id="EMD25290.1"/>
    </source>
</evidence>
<evidence type="ECO:0000313" key="2">
    <source>
        <dbReference type="EMBL" id="OOC02268.1"/>
    </source>
</evidence>
<dbReference type="RefSeq" id="WP_005160823.1">
    <property type="nucleotide sequence ID" value="NZ_ANMG01000049.1"/>
</dbReference>
<dbReference type="Proteomes" id="UP000014137">
    <property type="component" value="Unassembled WGS sequence"/>
</dbReference>
<dbReference type="EMBL" id="MUXN01000025">
    <property type="protein sequence ID" value="OOC02268.1"/>
    <property type="molecule type" value="Genomic_DNA"/>
</dbReference>
<proteinExistence type="predicted"/>
<keyword evidence="4" id="KW-1185">Reference proteome</keyword>
<dbReference type="OrthoDB" id="3635282at2"/>
<organism evidence="1 3">
    <name type="scientific">Amycolatopsis azurea DSM 43854</name>
    <dbReference type="NCBI Taxonomy" id="1238180"/>
    <lineage>
        <taxon>Bacteria</taxon>
        <taxon>Bacillati</taxon>
        <taxon>Actinomycetota</taxon>
        <taxon>Actinomycetes</taxon>
        <taxon>Pseudonocardiales</taxon>
        <taxon>Pseudonocardiaceae</taxon>
        <taxon>Amycolatopsis</taxon>
    </lineage>
</organism>
<protein>
    <submittedName>
        <fullName evidence="1">Uncharacterized protein</fullName>
    </submittedName>
</protein>
<dbReference type="Proteomes" id="UP000188551">
    <property type="component" value="Unassembled WGS sequence"/>
</dbReference>
<reference evidence="1 3" key="1">
    <citation type="submission" date="2012-10" db="EMBL/GenBank/DDBJ databases">
        <title>Genome assembly of Amycolatopsis azurea DSM 43854.</title>
        <authorList>
            <person name="Khatri I."/>
            <person name="Kaur I."/>
            <person name="Subramanian S."/>
            <person name="Mayilraj S."/>
        </authorList>
    </citation>
    <scope>NUCLEOTIDE SEQUENCE [LARGE SCALE GENOMIC DNA]</scope>
    <source>
        <strain evidence="1 3">DSM 43854</strain>
    </source>
</reference>